<dbReference type="InterPro" id="IPR029052">
    <property type="entry name" value="Metallo-depent_PP-like"/>
</dbReference>
<evidence type="ECO:0000313" key="6">
    <source>
        <dbReference type="EMBL" id="PLT43934.1"/>
    </source>
</evidence>
<organism evidence="6 7">
    <name type="scientific">Paenibacillus pasadenensis</name>
    <dbReference type="NCBI Taxonomy" id="217090"/>
    <lineage>
        <taxon>Bacteria</taxon>
        <taxon>Bacillati</taxon>
        <taxon>Bacillota</taxon>
        <taxon>Bacilli</taxon>
        <taxon>Bacillales</taxon>
        <taxon>Paenibacillaceae</taxon>
        <taxon>Paenibacillus</taxon>
    </lineage>
</organism>
<dbReference type="PANTHER" id="PTHR45867:SF3">
    <property type="entry name" value="ACID PHOSPHATASE TYPE 7"/>
    <property type="match status" value="1"/>
</dbReference>
<evidence type="ECO:0000313" key="7">
    <source>
        <dbReference type="Proteomes" id="UP000234789"/>
    </source>
</evidence>
<evidence type="ECO:0000256" key="1">
    <source>
        <dbReference type="ARBA" id="ARBA00022729"/>
    </source>
</evidence>
<dbReference type="Gene3D" id="2.60.120.260">
    <property type="entry name" value="Galactose-binding domain-like"/>
    <property type="match status" value="1"/>
</dbReference>
<dbReference type="SUPFAM" id="SSF49785">
    <property type="entry name" value="Galactose-binding domain-like"/>
    <property type="match status" value="1"/>
</dbReference>
<dbReference type="SUPFAM" id="SSF56300">
    <property type="entry name" value="Metallo-dependent phosphatases"/>
    <property type="match status" value="1"/>
</dbReference>
<dbReference type="PANTHER" id="PTHR45867">
    <property type="entry name" value="PURPLE ACID PHOSPHATASE"/>
    <property type="match status" value="1"/>
</dbReference>
<dbReference type="Proteomes" id="UP000234789">
    <property type="component" value="Unassembled WGS sequence"/>
</dbReference>
<dbReference type="InterPro" id="IPR015914">
    <property type="entry name" value="PAPs_N"/>
</dbReference>
<feature type="domain" description="SLH" evidence="5">
    <location>
        <begin position="980"/>
        <end position="1035"/>
    </location>
</feature>
<dbReference type="PROSITE" id="PS51272">
    <property type="entry name" value="SLH"/>
    <property type="match status" value="3"/>
</dbReference>
<dbReference type="AlphaFoldDB" id="A0A2N5N0S5"/>
<proteinExistence type="predicted"/>
<feature type="region of interest" description="Disordered" evidence="2">
    <location>
        <begin position="742"/>
        <end position="860"/>
    </location>
</feature>
<dbReference type="CDD" id="cd00063">
    <property type="entry name" value="FN3"/>
    <property type="match status" value="1"/>
</dbReference>
<dbReference type="GO" id="GO:0003993">
    <property type="term" value="F:acid phosphatase activity"/>
    <property type="evidence" value="ECO:0007669"/>
    <property type="project" value="InterPro"/>
</dbReference>
<dbReference type="Pfam" id="PF00395">
    <property type="entry name" value="SLH"/>
    <property type="match status" value="3"/>
</dbReference>
<feature type="compositionally biased region" description="Pro residues" evidence="2">
    <location>
        <begin position="808"/>
        <end position="856"/>
    </location>
</feature>
<gene>
    <name evidence="6" type="ORF">B8V81_2365</name>
</gene>
<dbReference type="SUPFAM" id="SSF49265">
    <property type="entry name" value="Fibronectin type III"/>
    <property type="match status" value="1"/>
</dbReference>
<evidence type="ECO:0000259" key="4">
    <source>
        <dbReference type="PROSITE" id="PS50853"/>
    </source>
</evidence>
<feature type="chain" id="PRO_5014775605" evidence="3">
    <location>
        <begin position="32"/>
        <end position="1035"/>
    </location>
</feature>
<dbReference type="InterPro" id="IPR008963">
    <property type="entry name" value="Purple_acid_Pase-like_N"/>
</dbReference>
<protein>
    <submittedName>
        <fullName evidence="6">Uncharacterized protein</fullName>
    </submittedName>
</protein>
<dbReference type="RefSeq" id="WP_101808412.1">
    <property type="nucleotide sequence ID" value="NZ_NFEZ01000004.1"/>
</dbReference>
<dbReference type="InterPro" id="IPR001119">
    <property type="entry name" value="SLH_dom"/>
</dbReference>
<dbReference type="EMBL" id="NFEZ01000004">
    <property type="protein sequence ID" value="PLT43934.1"/>
    <property type="molecule type" value="Genomic_DNA"/>
</dbReference>
<keyword evidence="7" id="KW-1185">Reference proteome</keyword>
<dbReference type="InterPro" id="IPR004843">
    <property type="entry name" value="Calcineurin-like_PHP"/>
</dbReference>
<feature type="signal peptide" evidence="3">
    <location>
        <begin position="1"/>
        <end position="31"/>
    </location>
</feature>
<evidence type="ECO:0000256" key="3">
    <source>
        <dbReference type="SAM" id="SignalP"/>
    </source>
</evidence>
<name>A0A2N5N0S5_9BACL</name>
<feature type="domain" description="SLH" evidence="5">
    <location>
        <begin position="854"/>
        <end position="913"/>
    </location>
</feature>
<dbReference type="InterPro" id="IPR013783">
    <property type="entry name" value="Ig-like_fold"/>
</dbReference>
<feature type="compositionally biased region" description="Low complexity" evidence="2">
    <location>
        <begin position="744"/>
        <end position="807"/>
    </location>
</feature>
<dbReference type="GO" id="GO:0046872">
    <property type="term" value="F:metal ion binding"/>
    <property type="evidence" value="ECO:0007669"/>
    <property type="project" value="InterPro"/>
</dbReference>
<keyword evidence="1 3" id="KW-0732">Signal</keyword>
<dbReference type="SMART" id="SM00060">
    <property type="entry name" value="FN3"/>
    <property type="match status" value="1"/>
</dbReference>
<sequence>MRQWVRKGLGIMLSAALAAGIAWPGAQPAQAAEETPLKLVEGGGNWKVLVTPADQGSVWRAVYDDSSWDAGTAPLGYPVRAETATSRFGGIATTIGYGGSSSNKYLTTYFRKTVQLSGAADYKRFVGSFGVDDGMVLYVNGTEIARYNMPEGPISYSTLSVEGKSAPLSFYDVDLTDKLAGVVKEGANEIAVEVHQQSKSSSDLYFDMELLAYKTAGQTPVDPPQSPLPQSVALTFHGDPRTELGVAWYTYEDYPGTKLQVAEKSGAPAGGGFPADKALTFEGSAERVETYQTKADKAAGKKTVYQSHKAKAVGLKPGTDYVFRVGDGEDGHWSGTGSFRTEAAQPEAFTFLYTTDSQGTTDADFVTWAHTLQEGLDRFPQSAFVANTGDLVDNGDLEEQWSWFFDKPKELLMSRPLVPLVGNHESKSYGNFTQHFNLPNLSQTGAKPDGSVYSFDYGPAHFMVINTEYSLAASSAEYQQIYRNQVEWLRAEAARTDKKWKVVLLHKSMYSVASHVSDSDVVSFRSELTKVFDEMGVDLVLGGHDHTYTRSFQMLGGEAQKDKLPDADGQVVDPKGTLYLITNAAGDKRYNVKTGMEFPYAAKYEQPGKEMFTGVQVSDDSIGFQAYTTTEAGTTDAYDAYRIKRTDAAPAAVRDARWSVNADGKLQVEWKAPAGAAPTAYRLYERSDALGANWTVTVPHVDGKTAYAYVLEGADPKGKYELAVRATAGRGNSAAAFVKTNAETASATPTPTPTASASPTATPSASPTTSPTPTSSTSPTPSASPTASPSASPTTSPSASPTTSPSGTPAPTPVVTPTPTPTPLPSASPTASPTPAPTSSPTPAPSALPSATPAPAPIKDVPATHWASASIRQAIQLGIAQGYEDGSFRPDASVSRAELAVLLARALQLPSAGGQAAFKDAAQIPAWARGSIAGAAEAGLIGGYEDGSFRPDRAVTRAELAVLAAKAAGLSPAAGARPDYADLASIPAWARPSVAALQQAGLMGGIGGDRFAPTAPVTRAQAAALLVRLSAQQAA</sequence>
<evidence type="ECO:0000259" key="5">
    <source>
        <dbReference type="PROSITE" id="PS51272"/>
    </source>
</evidence>
<accession>A0A2N5N0S5</accession>
<dbReference type="InterPro" id="IPR008979">
    <property type="entry name" value="Galactose-bd-like_sf"/>
</dbReference>
<feature type="domain" description="SLH" evidence="5">
    <location>
        <begin position="915"/>
        <end position="978"/>
    </location>
</feature>
<dbReference type="Pfam" id="PF16656">
    <property type="entry name" value="Pur_ac_phosph_N"/>
    <property type="match status" value="1"/>
</dbReference>
<dbReference type="SUPFAM" id="SSF49363">
    <property type="entry name" value="Purple acid phosphatase, N-terminal domain"/>
    <property type="match status" value="1"/>
</dbReference>
<dbReference type="InterPro" id="IPR003961">
    <property type="entry name" value="FN3_dom"/>
</dbReference>
<dbReference type="Gene3D" id="2.60.40.10">
    <property type="entry name" value="Immunoglobulins"/>
    <property type="match status" value="1"/>
</dbReference>
<dbReference type="InterPro" id="IPR036116">
    <property type="entry name" value="FN3_sf"/>
</dbReference>
<feature type="domain" description="Fibronectin type-III" evidence="4">
    <location>
        <begin position="649"/>
        <end position="747"/>
    </location>
</feature>
<dbReference type="Gene3D" id="2.60.40.380">
    <property type="entry name" value="Purple acid phosphatase-like, N-terminal"/>
    <property type="match status" value="1"/>
</dbReference>
<evidence type="ECO:0000256" key="2">
    <source>
        <dbReference type="SAM" id="MobiDB-lite"/>
    </source>
</evidence>
<dbReference type="Gene3D" id="3.60.21.10">
    <property type="match status" value="1"/>
</dbReference>
<dbReference type="PROSITE" id="PS50853">
    <property type="entry name" value="FN3"/>
    <property type="match status" value="1"/>
</dbReference>
<reference evidence="6 7" key="1">
    <citation type="submission" date="2017-05" db="EMBL/GenBank/DDBJ databases">
        <title>Functional genome analysis of Paenibacillus pasadenensis strain R16: insights on endophytic life style and antifungal activity.</title>
        <authorList>
            <person name="Passera A."/>
            <person name="Marcolungo L."/>
            <person name="Casati P."/>
            <person name="Brasca M."/>
            <person name="Quaglino F."/>
            <person name="Delledonne M."/>
        </authorList>
    </citation>
    <scope>NUCLEOTIDE SEQUENCE [LARGE SCALE GENOMIC DNA]</scope>
    <source>
        <strain evidence="6 7">R16</strain>
    </source>
</reference>
<dbReference type="Pfam" id="PF00149">
    <property type="entry name" value="Metallophos"/>
    <property type="match status" value="1"/>
</dbReference>
<comment type="caution">
    <text evidence="6">The sequence shown here is derived from an EMBL/GenBank/DDBJ whole genome shotgun (WGS) entry which is preliminary data.</text>
</comment>